<feature type="domain" description="Major facilitator superfamily (MFS) profile" evidence="7">
    <location>
        <begin position="34"/>
        <end position="506"/>
    </location>
</feature>
<feature type="transmembrane region" description="Helical" evidence="6">
    <location>
        <begin position="158"/>
        <end position="184"/>
    </location>
</feature>
<protein>
    <submittedName>
        <fullName evidence="8">EmrB/QacA subfamily drug resistance transporter</fullName>
    </submittedName>
</protein>
<feature type="transmembrane region" description="Helical" evidence="6">
    <location>
        <begin position="479"/>
        <end position="502"/>
    </location>
</feature>
<dbReference type="GO" id="GO:0005886">
    <property type="term" value="C:plasma membrane"/>
    <property type="evidence" value="ECO:0007669"/>
    <property type="project" value="UniProtKB-SubCell"/>
</dbReference>
<feature type="transmembrane region" description="Helical" evidence="6">
    <location>
        <begin position="361"/>
        <end position="383"/>
    </location>
</feature>
<dbReference type="PROSITE" id="PS00217">
    <property type="entry name" value="SUGAR_TRANSPORT_2"/>
    <property type="match status" value="1"/>
</dbReference>
<feature type="transmembrane region" description="Helical" evidence="6">
    <location>
        <begin position="327"/>
        <end position="349"/>
    </location>
</feature>
<proteinExistence type="predicted"/>
<dbReference type="Pfam" id="PF07690">
    <property type="entry name" value="MFS_1"/>
    <property type="match status" value="1"/>
</dbReference>
<feature type="transmembrane region" description="Helical" evidence="6">
    <location>
        <begin position="257"/>
        <end position="273"/>
    </location>
</feature>
<dbReference type="PRINTS" id="PR01036">
    <property type="entry name" value="TCRTETB"/>
</dbReference>
<evidence type="ECO:0000313" key="8">
    <source>
        <dbReference type="EMBL" id="MBB2956934.1"/>
    </source>
</evidence>
<gene>
    <name evidence="8" type="ORF">FHX72_001046</name>
</gene>
<organism evidence="8 9">
    <name type="scientific">Pseudoclavibacter helvolus</name>
    <dbReference type="NCBI Taxonomy" id="255205"/>
    <lineage>
        <taxon>Bacteria</taxon>
        <taxon>Bacillati</taxon>
        <taxon>Actinomycetota</taxon>
        <taxon>Actinomycetes</taxon>
        <taxon>Micrococcales</taxon>
        <taxon>Microbacteriaceae</taxon>
        <taxon>Pseudoclavibacter</taxon>
    </lineage>
</organism>
<feature type="transmembrane region" description="Helical" evidence="6">
    <location>
        <begin position="70"/>
        <end position="88"/>
    </location>
</feature>
<dbReference type="CDD" id="cd17321">
    <property type="entry name" value="MFS_MMR_MDR_like"/>
    <property type="match status" value="1"/>
</dbReference>
<feature type="compositionally biased region" description="Polar residues" evidence="5">
    <location>
        <begin position="1"/>
        <end position="10"/>
    </location>
</feature>
<comment type="caution">
    <text evidence="8">The sequence shown here is derived from an EMBL/GenBank/DDBJ whole genome shotgun (WGS) entry which is preliminary data.</text>
</comment>
<dbReference type="InterPro" id="IPR036259">
    <property type="entry name" value="MFS_trans_sf"/>
</dbReference>
<keyword evidence="2 6" id="KW-0812">Transmembrane</keyword>
<feature type="transmembrane region" description="Helical" evidence="6">
    <location>
        <begin position="389"/>
        <end position="409"/>
    </location>
</feature>
<feature type="transmembrane region" description="Helical" evidence="6">
    <location>
        <begin position="100"/>
        <end position="119"/>
    </location>
</feature>
<dbReference type="InterPro" id="IPR020846">
    <property type="entry name" value="MFS_dom"/>
</dbReference>
<keyword evidence="3 6" id="KW-1133">Transmembrane helix</keyword>
<dbReference type="PANTHER" id="PTHR42718:SF39">
    <property type="entry name" value="ACTINORHODIN TRANSPORTER-RELATED"/>
    <property type="match status" value="1"/>
</dbReference>
<feature type="transmembrane region" description="Helical" evidence="6">
    <location>
        <begin position="298"/>
        <end position="321"/>
    </location>
</feature>
<feature type="transmembrane region" description="Helical" evidence="6">
    <location>
        <begin position="190"/>
        <end position="212"/>
    </location>
</feature>
<feature type="transmembrane region" description="Helical" evidence="6">
    <location>
        <begin position="224"/>
        <end position="245"/>
    </location>
</feature>
<dbReference type="SUPFAM" id="SSF103473">
    <property type="entry name" value="MFS general substrate transporter"/>
    <property type="match status" value="1"/>
</dbReference>
<reference evidence="8 9" key="1">
    <citation type="submission" date="2020-08" db="EMBL/GenBank/DDBJ databases">
        <title>Sequencing the genomes of 1000 actinobacteria strains.</title>
        <authorList>
            <person name="Klenk H.-P."/>
        </authorList>
    </citation>
    <scope>NUCLEOTIDE SEQUENCE [LARGE SCALE GENOMIC DNA]</scope>
    <source>
        <strain evidence="8 9">DSM 20419</strain>
    </source>
</reference>
<evidence type="ECO:0000259" key="7">
    <source>
        <dbReference type="PROSITE" id="PS50850"/>
    </source>
</evidence>
<evidence type="ECO:0000256" key="4">
    <source>
        <dbReference type="ARBA" id="ARBA00023136"/>
    </source>
</evidence>
<evidence type="ECO:0000256" key="1">
    <source>
        <dbReference type="ARBA" id="ARBA00004651"/>
    </source>
</evidence>
<feature type="transmembrane region" description="Helical" evidence="6">
    <location>
        <begin position="32"/>
        <end position="50"/>
    </location>
</feature>
<evidence type="ECO:0000313" key="9">
    <source>
        <dbReference type="Proteomes" id="UP000545286"/>
    </source>
</evidence>
<dbReference type="Gene3D" id="1.20.1250.20">
    <property type="entry name" value="MFS general substrate transporter like domains"/>
    <property type="match status" value="1"/>
</dbReference>
<dbReference type="Proteomes" id="UP000545286">
    <property type="component" value="Unassembled WGS sequence"/>
</dbReference>
<dbReference type="PANTHER" id="PTHR42718">
    <property type="entry name" value="MAJOR FACILITATOR SUPERFAMILY MULTIDRUG TRANSPORTER MFSC"/>
    <property type="match status" value="1"/>
</dbReference>
<keyword evidence="4 6" id="KW-0472">Membrane</keyword>
<evidence type="ECO:0000256" key="2">
    <source>
        <dbReference type="ARBA" id="ARBA00022692"/>
    </source>
</evidence>
<feature type="transmembrane region" description="Helical" evidence="6">
    <location>
        <begin position="439"/>
        <end position="459"/>
    </location>
</feature>
<dbReference type="InterPro" id="IPR011701">
    <property type="entry name" value="MFS"/>
</dbReference>
<feature type="transmembrane region" description="Helical" evidence="6">
    <location>
        <begin position="125"/>
        <end position="146"/>
    </location>
</feature>
<feature type="region of interest" description="Disordered" evidence="5">
    <location>
        <begin position="1"/>
        <end position="22"/>
    </location>
</feature>
<dbReference type="InterPro" id="IPR005829">
    <property type="entry name" value="Sugar_transporter_CS"/>
</dbReference>
<name>A0A7W4UM04_9MICO</name>
<comment type="subcellular location">
    <subcellularLocation>
        <location evidence="1">Cell membrane</location>
        <topology evidence="1">Multi-pass membrane protein</topology>
    </subcellularLocation>
</comment>
<accession>A0A7W4UM04</accession>
<evidence type="ECO:0000256" key="5">
    <source>
        <dbReference type="SAM" id="MobiDB-lite"/>
    </source>
</evidence>
<evidence type="ECO:0000256" key="3">
    <source>
        <dbReference type="ARBA" id="ARBA00022989"/>
    </source>
</evidence>
<dbReference type="RefSeq" id="WP_183623389.1">
    <property type="nucleotide sequence ID" value="NZ_JACHWJ010000001.1"/>
</dbReference>
<dbReference type="AlphaFoldDB" id="A0A7W4UM04"/>
<dbReference type="GO" id="GO:0022857">
    <property type="term" value="F:transmembrane transporter activity"/>
    <property type="evidence" value="ECO:0007669"/>
    <property type="project" value="InterPro"/>
</dbReference>
<evidence type="ECO:0000256" key="6">
    <source>
        <dbReference type="SAM" id="Phobius"/>
    </source>
</evidence>
<dbReference type="PROSITE" id="PS50850">
    <property type="entry name" value="MFS"/>
    <property type="match status" value="1"/>
</dbReference>
<keyword evidence="9" id="KW-1185">Reference proteome</keyword>
<sequence length="515" mass="53961">MSADATSPKQESAPRLDETSPPRQVAQAVSRWPAFAVCAAVAVLTILDLAKVNVTLGPIEHTLGAASSDVQLIVAGYVLAFGILLVPSGRLGDLWNRKRLFLIGLIAFGLASLVCALSVSTGMLIVGRILQGFAAGILMPQVLGLIQQLFTGQERGRAFGLFGAIIGLGTAFGPTIGGLLIGLLGEEAGWRWTFAMNVPLALLVLPFAWRLLPSKQEVARGQTLDLFGVALLGLAVLTTMLPFVLTSGRSTDDPARWWLLVPALAFFAGFVLWERRYLRLGKTPVVDFALFRTPSYRYGVLITTLFFAAMPVGFLLVTLFLQQGLEHPAVLVGAVSVPYALTSAVVAAVSGRWTFKHGATLVAVGVALFAVGYAVVLVVTQLAEPELSPYLVSASLIISGAGAGLVMGANQMRMLLHVPVEQAGIAGSFAQVGQRLGNAMGLAIGSSVFFAGVAALQVVGASGPDTSSPAVQEAYKASIAGGLIVVIGLSCLTLVVAIVDLVGHRRRERELLAAN</sequence>
<dbReference type="EMBL" id="JACHWJ010000001">
    <property type="protein sequence ID" value="MBB2956934.1"/>
    <property type="molecule type" value="Genomic_DNA"/>
</dbReference>